<dbReference type="InterPro" id="IPR036388">
    <property type="entry name" value="WH-like_DNA-bd_sf"/>
</dbReference>
<dbReference type="Pfam" id="PF01051">
    <property type="entry name" value="Rep3_N"/>
    <property type="match status" value="1"/>
</dbReference>
<comment type="similarity">
    <text evidence="1">Belongs to the initiator RepB protein family.</text>
</comment>
<reference evidence="3 4" key="1">
    <citation type="submission" date="2017-04" db="EMBL/GenBank/DDBJ databases">
        <title>High diversity of culturable Acinetobacter species in natural soil and water ecosystems.</title>
        <authorList>
            <person name="Nemec A."/>
            <person name="Radolfova-Krizova L."/>
        </authorList>
    </citation>
    <scope>NUCLEOTIDE SEQUENCE [LARGE SCALE GENOMIC DNA]</scope>
    <source>
        <strain evidence="3 4">ANC 4999</strain>
    </source>
</reference>
<organism evidence="3 4">
    <name type="scientific">Acinetobacter silvestris</name>
    <dbReference type="NCBI Taxonomy" id="1977882"/>
    <lineage>
        <taxon>Bacteria</taxon>
        <taxon>Pseudomonadati</taxon>
        <taxon>Pseudomonadota</taxon>
        <taxon>Gammaproteobacteria</taxon>
        <taxon>Moraxellales</taxon>
        <taxon>Moraxellaceae</taxon>
        <taxon>Acinetobacter</taxon>
    </lineage>
</organism>
<evidence type="ECO:0000259" key="2">
    <source>
        <dbReference type="Pfam" id="PF01051"/>
    </source>
</evidence>
<dbReference type="GO" id="GO:0003887">
    <property type="term" value="F:DNA-directed DNA polymerase activity"/>
    <property type="evidence" value="ECO:0007669"/>
    <property type="project" value="InterPro"/>
</dbReference>
<proteinExistence type="inferred from homology"/>
<gene>
    <name evidence="3" type="ORF">B9T28_14610</name>
</gene>
<dbReference type="OrthoDB" id="7060771at2"/>
<sequence>MSNNKLVVKDNALIDASFNLSLIEQRLMLLAIVEAREIHDLTPNTAIEIAVNDYVHQFKVESNNIYSLIKDAARTLKRREFSYLDRYKGKEAYTTANWVNKVTYVDSSGLIVLYLSNEVISLISRLSEQFTKYHLEQVSDFKSKYSIRLYELLIKWLSTGKTEKYNIDDIRAKLGVGVNEYATMSNFKTNVLEKAILDINKNTDITVSYDQFKKGRIITDLQFKLKQKSTLKAIPVLNNKVSSQQNFYKMSDSQINMFGNQLAELHDLSHLAVGNENYEALASRIKEMLRDPEKQKLFLPHLKNLGFNPKINNSNSI</sequence>
<dbReference type="AlphaFoldDB" id="A0A1Y3C7D9"/>
<dbReference type="SUPFAM" id="SSF46785">
    <property type="entry name" value="Winged helix' DNA-binding domain"/>
    <property type="match status" value="2"/>
</dbReference>
<evidence type="ECO:0000256" key="1">
    <source>
        <dbReference type="ARBA" id="ARBA00038283"/>
    </source>
</evidence>
<dbReference type="Pfam" id="PF21205">
    <property type="entry name" value="Rep3_C"/>
    <property type="match status" value="1"/>
</dbReference>
<protein>
    <submittedName>
        <fullName evidence="3">Replication protein RepB</fullName>
    </submittedName>
</protein>
<dbReference type="RefSeq" id="WP_086204710.1">
    <property type="nucleotide sequence ID" value="NZ_NEGB01000015.1"/>
</dbReference>
<dbReference type="Proteomes" id="UP000242765">
    <property type="component" value="Unassembled WGS sequence"/>
</dbReference>
<feature type="domain" description="Initiator Rep protein WH1" evidence="2">
    <location>
        <begin position="7"/>
        <end position="153"/>
    </location>
</feature>
<evidence type="ECO:0000313" key="4">
    <source>
        <dbReference type="Proteomes" id="UP000242765"/>
    </source>
</evidence>
<dbReference type="NCBIfam" id="NF038290">
    <property type="entry name" value="repM_Acin"/>
    <property type="match status" value="1"/>
</dbReference>
<dbReference type="GO" id="GO:0006270">
    <property type="term" value="P:DNA replication initiation"/>
    <property type="evidence" value="ECO:0007669"/>
    <property type="project" value="InterPro"/>
</dbReference>
<dbReference type="InterPro" id="IPR000525">
    <property type="entry name" value="Initiator_Rep_WH1"/>
</dbReference>
<keyword evidence="4" id="KW-1185">Reference proteome</keyword>
<dbReference type="Gene3D" id="1.10.10.10">
    <property type="entry name" value="Winged helix-like DNA-binding domain superfamily/Winged helix DNA-binding domain"/>
    <property type="match status" value="2"/>
</dbReference>
<dbReference type="InterPro" id="IPR036390">
    <property type="entry name" value="WH_DNA-bd_sf"/>
</dbReference>
<accession>A0A1Y3C7D9</accession>
<comment type="caution">
    <text evidence="3">The sequence shown here is derived from an EMBL/GenBank/DDBJ whole genome shotgun (WGS) entry which is preliminary data.</text>
</comment>
<evidence type="ECO:0000313" key="3">
    <source>
        <dbReference type="EMBL" id="OTG62216.1"/>
    </source>
</evidence>
<dbReference type="EMBL" id="NEGB01000015">
    <property type="protein sequence ID" value="OTG62216.1"/>
    <property type="molecule type" value="Genomic_DNA"/>
</dbReference>
<name>A0A1Y3C7D9_9GAMM</name>
<dbReference type="STRING" id="1977882.B9T28_14610"/>